<name>A0A9N7R1I2_STRHE</name>
<dbReference type="Proteomes" id="UP001153555">
    <property type="component" value="Unassembled WGS sequence"/>
</dbReference>
<keyword evidence="2" id="KW-1185">Reference proteome</keyword>
<dbReference type="InterPro" id="IPR007750">
    <property type="entry name" value="DUF674"/>
</dbReference>
<dbReference type="PANTHER" id="PTHR33103">
    <property type="entry name" value="OS01G0153900 PROTEIN"/>
    <property type="match status" value="1"/>
</dbReference>
<proteinExistence type="predicted"/>
<accession>A0A9N7R1I2</accession>
<dbReference type="Pfam" id="PF05056">
    <property type="entry name" value="DUF674"/>
    <property type="match status" value="1"/>
</dbReference>
<protein>
    <recommendedName>
        <fullName evidence="3">DUF674 family protein</fullName>
    </recommendedName>
</protein>
<dbReference type="AlphaFoldDB" id="A0A9N7R1I2"/>
<organism evidence="1 2">
    <name type="scientific">Striga hermonthica</name>
    <name type="common">Purple witchweed</name>
    <name type="synonym">Buchnera hermonthica</name>
    <dbReference type="NCBI Taxonomy" id="68872"/>
    <lineage>
        <taxon>Eukaryota</taxon>
        <taxon>Viridiplantae</taxon>
        <taxon>Streptophyta</taxon>
        <taxon>Embryophyta</taxon>
        <taxon>Tracheophyta</taxon>
        <taxon>Spermatophyta</taxon>
        <taxon>Magnoliopsida</taxon>
        <taxon>eudicotyledons</taxon>
        <taxon>Gunneridae</taxon>
        <taxon>Pentapetalae</taxon>
        <taxon>asterids</taxon>
        <taxon>lamiids</taxon>
        <taxon>Lamiales</taxon>
        <taxon>Orobanchaceae</taxon>
        <taxon>Buchnereae</taxon>
        <taxon>Striga</taxon>
    </lineage>
</organism>
<gene>
    <name evidence="1" type="ORF">SHERM_10827</name>
</gene>
<dbReference type="OrthoDB" id="1099638at2759"/>
<reference evidence="1" key="1">
    <citation type="submission" date="2019-12" db="EMBL/GenBank/DDBJ databases">
        <authorList>
            <person name="Scholes J."/>
        </authorList>
    </citation>
    <scope>NUCLEOTIDE SEQUENCE</scope>
</reference>
<dbReference type="PANTHER" id="PTHR33103:SF27">
    <property type="entry name" value="OS04G0594700 PROTEIN"/>
    <property type="match status" value="1"/>
</dbReference>
<sequence length="543" mass="60334">MSASKDVQFTLKVMINRDKTKVLFAEADSDFFDVLLSFLTLPLGRITKIIAEHYGDDKPRVGSLTSLYNGLADLDVAHFHTETGKQMLLNPRSVFDKECQADSDFFDVLLSFLTLPLGKIAKIIAEHYGDDKPRVGSLTSLYNGLVNLDVVHFHTETGKQMLLNPRSVFFKECRQMKLNLSDSEPTKYFTCDWPVSGKHNITMYYDTVRCDCGKIMSREAKIISSETAEDGDDGAFCTKGASFIISDDMRMALAGSFFGALAELGIRDIKGAEMRNMTFGHNEIVDLLKGMLVSRTPLTDIIIGKGKRNFDFMKFKPGVFLPKTEKAAASNSDKMMILKVIIQKSTQKLLFALAEDDFAEFLFSLLTIPLGGAMSLIGSSTCPTSLYNLYTSVQNINDDKYLIKDTKVKLRETKLPIGYMSPNQLIPLTEEGSSEIRFESGCQVTYYSGHWVPNTFAEVHEKYVKGLNMYMVTDDLTVTPLSSTSGFSVINSLKIPLSEVKELELVVGLEEALSILKASLTSSCALTDGLIAPFLRKQPKQEG</sequence>
<evidence type="ECO:0000313" key="1">
    <source>
        <dbReference type="EMBL" id="CAA0808597.1"/>
    </source>
</evidence>
<evidence type="ECO:0008006" key="3">
    <source>
        <dbReference type="Google" id="ProtNLM"/>
    </source>
</evidence>
<evidence type="ECO:0000313" key="2">
    <source>
        <dbReference type="Proteomes" id="UP001153555"/>
    </source>
</evidence>
<comment type="caution">
    <text evidence="1">The sequence shown here is derived from an EMBL/GenBank/DDBJ whole genome shotgun (WGS) entry which is preliminary data.</text>
</comment>
<dbReference type="EMBL" id="CACSLK010003174">
    <property type="protein sequence ID" value="CAA0808597.1"/>
    <property type="molecule type" value="Genomic_DNA"/>
</dbReference>